<organism evidence="2 3">
    <name type="scientific">Macrostomum lignano</name>
    <dbReference type="NCBI Taxonomy" id="282301"/>
    <lineage>
        <taxon>Eukaryota</taxon>
        <taxon>Metazoa</taxon>
        <taxon>Spiralia</taxon>
        <taxon>Lophotrochozoa</taxon>
        <taxon>Platyhelminthes</taxon>
        <taxon>Rhabditophora</taxon>
        <taxon>Macrostomorpha</taxon>
        <taxon>Macrostomida</taxon>
        <taxon>Macrostomidae</taxon>
        <taxon>Macrostomum</taxon>
    </lineage>
</organism>
<dbReference type="Gene3D" id="2.130.10.110">
    <property type="entry name" value="Clathrin heavy-chain terminal domain"/>
    <property type="match status" value="1"/>
</dbReference>
<dbReference type="SUPFAM" id="SSF50989">
    <property type="entry name" value="Clathrin heavy-chain terminal domain"/>
    <property type="match status" value="1"/>
</dbReference>
<evidence type="ECO:0000256" key="1">
    <source>
        <dbReference type="SAM" id="MobiDB-lite"/>
    </source>
</evidence>
<proteinExistence type="predicted"/>
<sequence>TIALRAGRNLQLYNCEKKQKLKAHVMDEDVIFWNHRHIVTERCVLHWRLGQRFGPSISSLAAGARLSTYKCDSTEKWLVLVGIAAQQGPGCGRHAALYSVDRRVSQPLEGHAAAFARLKPSTNQASQVNVFCFSVRSGGAAASCTPSRSASSAALRALRQEAVGPVLPGRDRGRFPVAMQTSDRLGLAYVVTKFGYIHVYDLETATSIYLNRISDETIFVTAPYELTGGIIGVNRCLSVSIDEDQPADCRTVLIGVMRNDQLALALAARCDLPEPAEIVRQRSFQDFWTPRSTLRPPGVARRHPEASLRTAGDISKQPARPPASVAACLQYFSCTAGLGRSHKVNRWSSCARCCQQGASSWREVAQRGQARVLEGLGDLARP</sequence>
<keyword evidence="2" id="KW-1185">Reference proteome</keyword>
<dbReference type="GO" id="GO:0006898">
    <property type="term" value="P:receptor-mediated endocytosis"/>
    <property type="evidence" value="ECO:0007669"/>
    <property type="project" value="TreeGrafter"/>
</dbReference>
<dbReference type="WBParaSite" id="maker-unitig_30008-snap-gene-0.2-mRNA-1">
    <property type="protein sequence ID" value="maker-unitig_30008-snap-gene-0.2-mRNA-1"/>
    <property type="gene ID" value="maker-unitig_30008-snap-gene-0.2"/>
</dbReference>
<dbReference type="GO" id="GO:0071439">
    <property type="term" value="C:clathrin complex"/>
    <property type="evidence" value="ECO:0007669"/>
    <property type="project" value="TreeGrafter"/>
</dbReference>
<dbReference type="Proteomes" id="UP000095280">
    <property type="component" value="Unplaced"/>
</dbReference>
<reference evidence="3" key="1">
    <citation type="submission" date="2016-11" db="UniProtKB">
        <authorList>
            <consortium name="WormBaseParasite"/>
        </authorList>
    </citation>
    <scope>IDENTIFICATION</scope>
</reference>
<name>A0A1I8FD19_9PLAT</name>
<protein>
    <submittedName>
        <fullName evidence="3">Clathrin heavy chain</fullName>
    </submittedName>
</protein>
<dbReference type="GO" id="GO:0032051">
    <property type="term" value="F:clathrin light chain binding"/>
    <property type="evidence" value="ECO:0007669"/>
    <property type="project" value="TreeGrafter"/>
</dbReference>
<dbReference type="InterPro" id="IPR016025">
    <property type="entry name" value="Clathrin_H-chain_N"/>
</dbReference>
<feature type="region of interest" description="Disordered" evidence="1">
    <location>
        <begin position="295"/>
        <end position="319"/>
    </location>
</feature>
<dbReference type="GO" id="GO:0005198">
    <property type="term" value="F:structural molecule activity"/>
    <property type="evidence" value="ECO:0007669"/>
    <property type="project" value="InterPro"/>
</dbReference>
<evidence type="ECO:0000313" key="2">
    <source>
        <dbReference type="Proteomes" id="UP000095280"/>
    </source>
</evidence>
<accession>A0A1I8FD19</accession>
<dbReference type="GO" id="GO:0030130">
    <property type="term" value="C:clathrin coat of trans-Golgi network vesicle"/>
    <property type="evidence" value="ECO:0007669"/>
    <property type="project" value="InterPro"/>
</dbReference>
<dbReference type="AlphaFoldDB" id="A0A1I8FD19"/>
<dbReference type="GO" id="GO:0030132">
    <property type="term" value="C:clathrin coat of coated pit"/>
    <property type="evidence" value="ECO:0007669"/>
    <property type="project" value="InterPro"/>
</dbReference>
<dbReference type="GO" id="GO:0006886">
    <property type="term" value="P:intracellular protein transport"/>
    <property type="evidence" value="ECO:0007669"/>
    <property type="project" value="InterPro"/>
</dbReference>
<dbReference type="PANTHER" id="PTHR10292:SF1">
    <property type="entry name" value="CLATHRIN HEAVY CHAIN"/>
    <property type="match status" value="1"/>
</dbReference>
<dbReference type="PANTHER" id="PTHR10292">
    <property type="entry name" value="CLATHRIN HEAVY CHAIN RELATED"/>
    <property type="match status" value="1"/>
</dbReference>
<evidence type="ECO:0000313" key="3">
    <source>
        <dbReference type="WBParaSite" id="maker-unitig_30008-snap-gene-0.2-mRNA-1"/>
    </source>
</evidence>